<gene>
    <name evidence="3" type="ORF">ACM01_23870</name>
</gene>
<evidence type="ECO:0000313" key="3">
    <source>
        <dbReference type="EMBL" id="KMS72376.1"/>
    </source>
</evidence>
<dbReference type="Gene3D" id="1.20.1290.10">
    <property type="entry name" value="AhpD-like"/>
    <property type="match status" value="1"/>
</dbReference>
<protein>
    <recommendedName>
        <fullName evidence="2">Carboxymuconolactone decarboxylase-like domain-containing protein</fullName>
    </recommendedName>
</protein>
<dbReference type="PANTHER" id="PTHR34846">
    <property type="entry name" value="4-CARBOXYMUCONOLACTONE DECARBOXYLASE FAMILY PROTEIN (AFU_ORTHOLOGUE AFUA_6G11590)"/>
    <property type="match status" value="1"/>
</dbReference>
<dbReference type="Pfam" id="PF02627">
    <property type="entry name" value="CMD"/>
    <property type="match status" value="1"/>
</dbReference>
<reference evidence="3 4" key="1">
    <citation type="submission" date="2015-06" db="EMBL/GenBank/DDBJ databases">
        <authorList>
            <person name="Ju K.-S."/>
            <person name="Doroghazi J.R."/>
            <person name="Metcalf W.W."/>
        </authorList>
    </citation>
    <scope>NUCLEOTIDE SEQUENCE [LARGE SCALE GENOMIC DNA]</scope>
    <source>
        <strain evidence="3 4">NRRL 3414</strain>
    </source>
</reference>
<dbReference type="GO" id="GO:0051920">
    <property type="term" value="F:peroxiredoxin activity"/>
    <property type="evidence" value="ECO:0007669"/>
    <property type="project" value="InterPro"/>
</dbReference>
<dbReference type="PATRIC" id="fig|1938.3.peg.4607"/>
<dbReference type="AlphaFoldDB" id="A0A0J7Z846"/>
<proteinExistence type="predicted"/>
<dbReference type="EMBL" id="LFNT01000028">
    <property type="protein sequence ID" value="KMS72376.1"/>
    <property type="molecule type" value="Genomic_DNA"/>
</dbReference>
<evidence type="ECO:0000259" key="2">
    <source>
        <dbReference type="Pfam" id="PF02627"/>
    </source>
</evidence>
<dbReference type="InterPro" id="IPR003779">
    <property type="entry name" value="CMD-like"/>
</dbReference>
<sequence>MAGVTHRLSSSDDAGSGRPESEESTMARVPYLAPDDLPESLRSLGGGQIINLWRVLGHSRQTVEPMARFGAALFGSAAVLDAVDRELLILVCARANETEYSWAQHVPISKSLGVTDDQRAALRRGDLDAADFTAAQRALLRFAAAVTRGPRVDDAVYAAAAEHYDDEQLVESLALVGFYYLVARVSTVLDLDIDAPEGDEVLQQALAMQET</sequence>
<evidence type="ECO:0000313" key="4">
    <source>
        <dbReference type="Proteomes" id="UP000037432"/>
    </source>
</evidence>
<feature type="region of interest" description="Disordered" evidence="1">
    <location>
        <begin position="1"/>
        <end position="28"/>
    </location>
</feature>
<name>A0A0J7Z846_STRVR</name>
<accession>A0A0J7Z846</accession>
<dbReference type="PANTHER" id="PTHR34846:SF11">
    <property type="entry name" value="4-CARBOXYMUCONOLACTONE DECARBOXYLASE FAMILY PROTEIN (AFU_ORTHOLOGUE AFUA_6G11590)"/>
    <property type="match status" value="1"/>
</dbReference>
<dbReference type="InterPro" id="IPR029032">
    <property type="entry name" value="AhpD-like"/>
</dbReference>
<dbReference type="SUPFAM" id="SSF69118">
    <property type="entry name" value="AhpD-like"/>
    <property type="match status" value="1"/>
</dbReference>
<organism evidence="3 4">
    <name type="scientific">Streptomyces viridochromogenes</name>
    <dbReference type="NCBI Taxonomy" id="1938"/>
    <lineage>
        <taxon>Bacteria</taxon>
        <taxon>Bacillati</taxon>
        <taxon>Actinomycetota</taxon>
        <taxon>Actinomycetes</taxon>
        <taxon>Kitasatosporales</taxon>
        <taxon>Streptomycetaceae</taxon>
        <taxon>Streptomyces</taxon>
    </lineage>
</organism>
<dbReference type="Proteomes" id="UP000037432">
    <property type="component" value="Unassembled WGS sequence"/>
</dbReference>
<comment type="caution">
    <text evidence="3">The sequence shown here is derived from an EMBL/GenBank/DDBJ whole genome shotgun (WGS) entry which is preliminary data.</text>
</comment>
<evidence type="ECO:0000256" key="1">
    <source>
        <dbReference type="SAM" id="MobiDB-lite"/>
    </source>
</evidence>
<feature type="domain" description="Carboxymuconolactone decarboxylase-like" evidence="2">
    <location>
        <begin position="66"/>
        <end position="139"/>
    </location>
</feature>